<feature type="compositionally biased region" description="Polar residues" evidence="1">
    <location>
        <begin position="13"/>
        <end position="24"/>
    </location>
</feature>
<reference evidence="2 3" key="1">
    <citation type="journal article" date="2020" name="Nat. Food">
        <title>A phased Vanilla planifolia genome enables genetic improvement of flavour and production.</title>
        <authorList>
            <person name="Hasing T."/>
            <person name="Tang H."/>
            <person name="Brym M."/>
            <person name="Khazi F."/>
            <person name="Huang T."/>
            <person name="Chambers A.H."/>
        </authorList>
    </citation>
    <scope>NUCLEOTIDE SEQUENCE [LARGE SCALE GENOMIC DNA]</scope>
    <source>
        <tissue evidence="2">Leaf</tissue>
    </source>
</reference>
<feature type="compositionally biased region" description="Basic and acidic residues" evidence="1">
    <location>
        <begin position="72"/>
        <end position="82"/>
    </location>
</feature>
<sequence length="109" mass="11871">MASKCQPRPLAPQTISLEGPTSSFGGLDPLSYATCRECQLRDSNNLDDPLLCRQEGKLSLTSSPISNRSNKLNKEIHGERTIPESQTPKTKSSFIESRSSSSHIPGIVD</sequence>
<evidence type="ECO:0000313" key="3">
    <source>
        <dbReference type="Proteomes" id="UP000639772"/>
    </source>
</evidence>
<dbReference type="Proteomes" id="UP000639772">
    <property type="component" value="Unassembled WGS sequence"/>
</dbReference>
<organism evidence="2 3">
    <name type="scientific">Vanilla planifolia</name>
    <name type="common">Vanilla</name>
    <dbReference type="NCBI Taxonomy" id="51239"/>
    <lineage>
        <taxon>Eukaryota</taxon>
        <taxon>Viridiplantae</taxon>
        <taxon>Streptophyta</taxon>
        <taxon>Embryophyta</taxon>
        <taxon>Tracheophyta</taxon>
        <taxon>Spermatophyta</taxon>
        <taxon>Magnoliopsida</taxon>
        <taxon>Liliopsida</taxon>
        <taxon>Asparagales</taxon>
        <taxon>Orchidaceae</taxon>
        <taxon>Vanilloideae</taxon>
        <taxon>Vanilleae</taxon>
        <taxon>Vanilla</taxon>
    </lineage>
</organism>
<name>A0A835R7G0_VANPL</name>
<feature type="region of interest" description="Disordered" evidence="1">
    <location>
        <begin position="1"/>
        <end position="24"/>
    </location>
</feature>
<dbReference type="AlphaFoldDB" id="A0A835R7G0"/>
<accession>A0A835R7G0</accession>
<feature type="compositionally biased region" description="Low complexity" evidence="1">
    <location>
        <begin position="92"/>
        <end position="102"/>
    </location>
</feature>
<evidence type="ECO:0000313" key="2">
    <source>
        <dbReference type="EMBL" id="KAG0483599.1"/>
    </source>
</evidence>
<dbReference type="EMBL" id="JADCNM010000005">
    <property type="protein sequence ID" value="KAG0483599.1"/>
    <property type="molecule type" value="Genomic_DNA"/>
</dbReference>
<protein>
    <submittedName>
        <fullName evidence="2">Uncharacterized protein</fullName>
    </submittedName>
</protein>
<gene>
    <name evidence="2" type="ORF">HPP92_011683</name>
</gene>
<comment type="caution">
    <text evidence="2">The sequence shown here is derived from an EMBL/GenBank/DDBJ whole genome shotgun (WGS) entry which is preliminary data.</text>
</comment>
<proteinExistence type="predicted"/>
<evidence type="ECO:0000256" key="1">
    <source>
        <dbReference type="SAM" id="MobiDB-lite"/>
    </source>
</evidence>
<feature type="region of interest" description="Disordered" evidence="1">
    <location>
        <begin position="62"/>
        <end position="109"/>
    </location>
</feature>